<dbReference type="HOGENOM" id="CLU_3061188_0_0_6"/>
<dbReference type="KEGG" id="eec:EcWSU1_00276"/>
<protein>
    <submittedName>
        <fullName evidence="1">Uncharacterized protein</fullName>
    </submittedName>
</protein>
<evidence type="ECO:0000313" key="2">
    <source>
        <dbReference type="Proteomes" id="UP000007838"/>
    </source>
</evidence>
<evidence type="ECO:0000313" key="1">
    <source>
        <dbReference type="EMBL" id="AEW71716.1"/>
    </source>
</evidence>
<name>G8LHK5_9ENTR</name>
<accession>G8LHK5</accession>
<reference evidence="1 2" key="1">
    <citation type="journal article" date="2011" name="Stand. Genomic Sci.">
        <title>Complete genome of the onion pathogen Enterobacter cloacae EcWSU1.</title>
        <authorList>
            <person name="Humann J.L."/>
            <person name="Wildung M."/>
            <person name="Cheng C.H."/>
            <person name="Lee T."/>
            <person name="Stewart J.E."/>
            <person name="Drew J.C."/>
            <person name="Triplett E.W."/>
            <person name="Main D."/>
            <person name="Schroeder B.K."/>
        </authorList>
    </citation>
    <scope>NUCLEOTIDE SEQUENCE [LARGE SCALE GENOMIC DNA]</scope>
    <source>
        <strain evidence="1 2">EcWSU1</strain>
    </source>
</reference>
<organism evidence="1 2">
    <name type="scientific">Enterobacter ludwigii</name>
    <dbReference type="NCBI Taxonomy" id="299767"/>
    <lineage>
        <taxon>Bacteria</taxon>
        <taxon>Pseudomonadati</taxon>
        <taxon>Pseudomonadota</taxon>
        <taxon>Gammaproteobacteria</taxon>
        <taxon>Enterobacterales</taxon>
        <taxon>Enterobacteriaceae</taxon>
        <taxon>Enterobacter</taxon>
        <taxon>Enterobacter cloacae complex</taxon>
    </lineage>
</organism>
<dbReference type="AlphaFoldDB" id="G8LHK5"/>
<dbReference type="EMBL" id="CP002886">
    <property type="protein sequence ID" value="AEW71716.1"/>
    <property type="molecule type" value="Genomic_DNA"/>
</dbReference>
<proteinExistence type="predicted"/>
<dbReference type="Proteomes" id="UP000007838">
    <property type="component" value="Chromosome"/>
</dbReference>
<gene>
    <name evidence="1" type="ORF">EcWSU1_00276</name>
</gene>
<sequence length="53" mass="6274">MILRMFSPEYSVCYRFILSEWSKNYPTITPGGDEGKEFLLMKLNKKKKITKRG</sequence>